<gene>
    <name evidence="11" type="ORF">SAMN05421770_103443</name>
</gene>
<evidence type="ECO:0000256" key="7">
    <source>
        <dbReference type="ARBA" id="ARBA00022840"/>
    </source>
</evidence>
<dbReference type="InterPro" id="IPR036890">
    <property type="entry name" value="HATPase_C_sf"/>
</dbReference>
<dbReference type="EMBL" id="FZOU01000003">
    <property type="protein sequence ID" value="SNT00947.1"/>
    <property type="molecule type" value="Genomic_DNA"/>
</dbReference>
<dbReference type="AlphaFoldDB" id="A0A239J521"/>
<dbReference type="Gene3D" id="3.30.450.20">
    <property type="entry name" value="PAS domain"/>
    <property type="match status" value="1"/>
</dbReference>
<dbReference type="Gene3D" id="3.30.565.10">
    <property type="entry name" value="Histidine kinase-like ATPase, C-terminal domain"/>
    <property type="match status" value="1"/>
</dbReference>
<dbReference type="GO" id="GO:0005524">
    <property type="term" value="F:ATP binding"/>
    <property type="evidence" value="ECO:0007669"/>
    <property type="project" value="UniProtKB-KW"/>
</dbReference>
<proteinExistence type="predicted"/>
<evidence type="ECO:0000313" key="12">
    <source>
        <dbReference type="Proteomes" id="UP000198356"/>
    </source>
</evidence>
<dbReference type="Pfam" id="PF02518">
    <property type="entry name" value="HATPase_c"/>
    <property type="match status" value="1"/>
</dbReference>
<dbReference type="InterPro" id="IPR005467">
    <property type="entry name" value="His_kinase_dom"/>
</dbReference>
<feature type="transmembrane region" description="Helical" evidence="9">
    <location>
        <begin position="187"/>
        <end position="214"/>
    </location>
</feature>
<dbReference type="GO" id="GO:0000155">
    <property type="term" value="F:phosphorelay sensor kinase activity"/>
    <property type="evidence" value="ECO:0007669"/>
    <property type="project" value="InterPro"/>
</dbReference>
<dbReference type="SUPFAM" id="SSF55785">
    <property type="entry name" value="PYP-like sensor domain (PAS domain)"/>
    <property type="match status" value="1"/>
</dbReference>
<keyword evidence="5" id="KW-0547">Nucleotide-binding</keyword>
<feature type="domain" description="Histidine kinase" evidence="10">
    <location>
        <begin position="418"/>
        <end position="633"/>
    </location>
</feature>
<accession>A0A239J521</accession>
<dbReference type="OrthoDB" id="9815750at2"/>
<reference evidence="11 12" key="1">
    <citation type="submission" date="2017-06" db="EMBL/GenBank/DDBJ databases">
        <authorList>
            <person name="Kim H.J."/>
            <person name="Triplett B.A."/>
        </authorList>
    </citation>
    <scope>NUCLEOTIDE SEQUENCE [LARGE SCALE GENOMIC DNA]</scope>
    <source>
        <strain evidence="11 12">DSM 18704</strain>
    </source>
</reference>
<evidence type="ECO:0000256" key="9">
    <source>
        <dbReference type="SAM" id="Phobius"/>
    </source>
</evidence>
<evidence type="ECO:0000256" key="2">
    <source>
        <dbReference type="ARBA" id="ARBA00012438"/>
    </source>
</evidence>
<evidence type="ECO:0000256" key="3">
    <source>
        <dbReference type="ARBA" id="ARBA00022553"/>
    </source>
</evidence>
<dbReference type="SUPFAM" id="SSF55874">
    <property type="entry name" value="ATPase domain of HSP90 chaperone/DNA topoisomerase II/histidine kinase"/>
    <property type="match status" value="1"/>
</dbReference>
<dbReference type="PROSITE" id="PS50109">
    <property type="entry name" value="HIS_KIN"/>
    <property type="match status" value="1"/>
</dbReference>
<dbReference type="SUPFAM" id="SSF47384">
    <property type="entry name" value="Homodimeric domain of signal transducing histidine kinase"/>
    <property type="match status" value="1"/>
</dbReference>
<dbReference type="EC" id="2.7.13.3" evidence="2"/>
<comment type="catalytic activity">
    <reaction evidence="1">
        <text>ATP + protein L-histidine = ADP + protein N-phospho-L-histidine.</text>
        <dbReference type="EC" id="2.7.13.3"/>
    </reaction>
</comment>
<feature type="transmembrane region" description="Helical" evidence="9">
    <location>
        <begin position="7"/>
        <end position="28"/>
    </location>
</feature>
<dbReference type="InterPro" id="IPR003661">
    <property type="entry name" value="HisK_dim/P_dom"/>
</dbReference>
<keyword evidence="9" id="KW-0472">Membrane</keyword>
<dbReference type="InterPro" id="IPR003594">
    <property type="entry name" value="HATPase_dom"/>
</dbReference>
<dbReference type="CDD" id="cd00082">
    <property type="entry name" value="HisKA"/>
    <property type="match status" value="1"/>
</dbReference>
<dbReference type="PANTHER" id="PTHR43065">
    <property type="entry name" value="SENSOR HISTIDINE KINASE"/>
    <property type="match status" value="1"/>
</dbReference>
<keyword evidence="7" id="KW-0067">ATP-binding</keyword>
<keyword evidence="9" id="KW-0812">Transmembrane</keyword>
<dbReference type="SMART" id="SM00388">
    <property type="entry name" value="HisKA"/>
    <property type="match status" value="1"/>
</dbReference>
<sequence>MRLKTKLVMAASGVTFAIVLVLSVLFLGEMLRQRIDQTGSSNDVLAREVLLMTRQAVESGLRAHPPADHTDEAFHAAVADALRASSSLNDVMTAIVRYSPAVQDVGVTDSHGYTLVSTDPQMWNQVAMARTEFEMVRRAGFGYQAREIFGAPHVLDVTVPLDRNGEPFLVVHVGVRSTFLLANIEPWLRAAGFFALVAGLVSVLAAGLLANVALRPIEQISRRLEELTVAGEAEPLALPEPRSRVLGLPTGRRSDAVVRVKDTIDRLGRQLRSTEEGYTALQANMNRVLDTLRDGVLLITAAGRAVMVSDAVAHFLVDSRPEGPMVGLRLDEIFRPETGLGRAVLAAFESGRRVPARTVVLEDGREVELSLDPIDDGRGDPGSLGTLLTLRDTETALEIERELEVSRRLAAIGRLTAGVGHEVKNPINAMVVHLELLKSKLAAGTDIAGAQRHAEVLAGEMQRLDRVVQTLADFSRPMELHLRETDLREIVGAVVSLTSHELEENHVHVEVEEPDEPLMVLVDAEMIRQAVLNLVLNAMQAMPEGGQLRLNLRREHHFCVLEVVDQGEGIPPDLLPRIFELYFTTKAKGSGIGLAMTYRILQMHGGAMEVRSSVVADAADRGATFTLRLPLNPAGARGLDLKSER</sequence>
<dbReference type="Gene3D" id="1.10.287.130">
    <property type="match status" value="1"/>
</dbReference>
<keyword evidence="4" id="KW-0808">Transferase</keyword>
<dbReference type="InterPro" id="IPR035965">
    <property type="entry name" value="PAS-like_dom_sf"/>
</dbReference>
<name>A0A239J521_9BACT</name>
<dbReference type="Proteomes" id="UP000198356">
    <property type="component" value="Unassembled WGS sequence"/>
</dbReference>
<keyword evidence="8" id="KW-0902">Two-component regulatory system</keyword>
<evidence type="ECO:0000256" key="1">
    <source>
        <dbReference type="ARBA" id="ARBA00000085"/>
    </source>
</evidence>
<keyword evidence="3" id="KW-0597">Phosphoprotein</keyword>
<keyword evidence="6 11" id="KW-0418">Kinase</keyword>
<dbReference type="InterPro" id="IPR036097">
    <property type="entry name" value="HisK_dim/P_sf"/>
</dbReference>
<keyword evidence="9" id="KW-1133">Transmembrane helix</keyword>
<dbReference type="RefSeq" id="WP_089408533.1">
    <property type="nucleotide sequence ID" value="NZ_FZOU01000003.1"/>
</dbReference>
<evidence type="ECO:0000256" key="5">
    <source>
        <dbReference type="ARBA" id="ARBA00022741"/>
    </source>
</evidence>
<dbReference type="Pfam" id="PF00512">
    <property type="entry name" value="HisKA"/>
    <property type="match status" value="1"/>
</dbReference>
<evidence type="ECO:0000313" key="11">
    <source>
        <dbReference type="EMBL" id="SNT00947.1"/>
    </source>
</evidence>
<evidence type="ECO:0000256" key="4">
    <source>
        <dbReference type="ARBA" id="ARBA00022679"/>
    </source>
</evidence>
<evidence type="ECO:0000259" key="10">
    <source>
        <dbReference type="PROSITE" id="PS50109"/>
    </source>
</evidence>
<evidence type="ECO:0000256" key="6">
    <source>
        <dbReference type="ARBA" id="ARBA00022777"/>
    </source>
</evidence>
<protein>
    <recommendedName>
        <fullName evidence="2">histidine kinase</fullName>
        <ecNumber evidence="2">2.7.13.3</ecNumber>
    </recommendedName>
</protein>
<dbReference type="PRINTS" id="PR00344">
    <property type="entry name" value="BCTRLSENSOR"/>
</dbReference>
<organism evidence="11 12">
    <name type="scientific">Granulicella rosea</name>
    <dbReference type="NCBI Taxonomy" id="474952"/>
    <lineage>
        <taxon>Bacteria</taxon>
        <taxon>Pseudomonadati</taxon>
        <taxon>Acidobacteriota</taxon>
        <taxon>Terriglobia</taxon>
        <taxon>Terriglobales</taxon>
        <taxon>Acidobacteriaceae</taxon>
        <taxon>Granulicella</taxon>
    </lineage>
</organism>
<dbReference type="InterPro" id="IPR004358">
    <property type="entry name" value="Sig_transdc_His_kin-like_C"/>
</dbReference>
<evidence type="ECO:0000256" key="8">
    <source>
        <dbReference type="ARBA" id="ARBA00023012"/>
    </source>
</evidence>
<keyword evidence="12" id="KW-1185">Reference proteome</keyword>
<dbReference type="PANTHER" id="PTHR43065:SF10">
    <property type="entry name" value="PEROXIDE STRESS-ACTIVATED HISTIDINE KINASE MAK3"/>
    <property type="match status" value="1"/>
</dbReference>
<dbReference type="SMART" id="SM00387">
    <property type="entry name" value="HATPase_c"/>
    <property type="match status" value="1"/>
</dbReference>